<dbReference type="SMART" id="SM00852">
    <property type="entry name" value="MoCF_biosynth"/>
    <property type="match status" value="1"/>
</dbReference>
<dbReference type="RefSeq" id="WP_067147343.1">
    <property type="nucleotide sequence ID" value="NZ_CP014265.1"/>
</dbReference>
<evidence type="ECO:0000313" key="4">
    <source>
        <dbReference type="EMBL" id="AMK15799.1"/>
    </source>
</evidence>
<dbReference type="AlphaFoldDB" id="A0A126R1G0"/>
<dbReference type="InterPro" id="IPR036425">
    <property type="entry name" value="MoaB/Mog-like_dom_sf"/>
</dbReference>
<reference evidence="4 6" key="1">
    <citation type="journal article" date="2016" name="Genome Announc.">
        <title>Draft Genome Sequence of the Rumen Methanogen Methanobrevibacter olleyae YLM1.</title>
        <authorList>
            <person name="Kelly W.J."/>
            <person name="Li D."/>
            <person name="Lambie S.C."/>
            <person name="Cox F."/>
            <person name="Attwood G.T."/>
            <person name="Altermann E."/>
            <person name="Leahy S.C."/>
        </authorList>
    </citation>
    <scope>NUCLEOTIDE SEQUENCE [LARGE SCALE GENOMIC DNA]</scope>
    <source>
        <strain evidence="4 6">YLM1</strain>
    </source>
</reference>
<evidence type="ECO:0000313" key="5">
    <source>
        <dbReference type="EMBL" id="SFL19424.1"/>
    </source>
</evidence>
<dbReference type="SUPFAM" id="SSF53218">
    <property type="entry name" value="Molybdenum cofactor biosynthesis proteins"/>
    <property type="match status" value="1"/>
</dbReference>
<reference evidence="7" key="3">
    <citation type="submission" date="2016-10" db="EMBL/GenBank/DDBJ databases">
        <authorList>
            <person name="Varghese N."/>
        </authorList>
    </citation>
    <scope>NUCLEOTIDE SEQUENCE [LARGE SCALE GENOMIC DNA]</scope>
    <source>
        <strain evidence="7">DSM 16632</strain>
    </source>
</reference>
<reference evidence="6" key="2">
    <citation type="submission" date="2016-02" db="EMBL/GenBank/DDBJ databases">
        <title>The draft genome sequence of the rumen methanogen Methanobrevibacter olleyae YLM1.</title>
        <authorList>
            <consortium name="New Zealand Agricultural Greenhouse Gas Research Centre/Pastoral Greenhouse Gas Research Consortium"/>
            <person name="Kelly W.J."/>
            <person name="Li D."/>
            <person name="Lambie S.C."/>
            <person name="Attwood G.T."/>
            <person name="Altermann E."/>
            <person name="Leahy S.C."/>
        </authorList>
    </citation>
    <scope>NUCLEOTIDE SEQUENCE [LARGE SCALE GENOMIC DNA]</scope>
    <source>
        <strain evidence="6">YLM1</strain>
    </source>
</reference>
<dbReference type="PROSITE" id="PS01078">
    <property type="entry name" value="MOCF_BIOSYNTHESIS_1"/>
    <property type="match status" value="1"/>
</dbReference>
<name>A0A126R1G0_METOL</name>
<evidence type="ECO:0000313" key="7">
    <source>
        <dbReference type="Proteomes" id="UP000183442"/>
    </source>
</evidence>
<dbReference type="KEGG" id="mol:YLM1_1242"/>
<dbReference type="GeneID" id="28489548"/>
<dbReference type="PANTHER" id="PTHR43232:SF2">
    <property type="entry name" value="MOLYBDENUM COFACTOR BIOSYNTHESIS PROTEIN B"/>
    <property type="match status" value="1"/>
</dbReference>
<dbReference type="InterPro" id="IPR001453">
    <property type="entry name" value="MoaB/Mog_dom"/>
</dbReference>
<dbReference type="STRING" id="294671.YLM1_1242"/>
<organism evidence="4 6">
    <name type="scientific">Methanobrevibacter olleyae</name>
    <dbReference type="NCBI Taxonomy" id="294671"/>
    <lineage>
        <taxon>Archaea</taxon>
        <taxon>Methanobacteriati</taxon>
        <taxon>Methanobacteriota</taxon>
        <taxon>Methanomada group</taxon>
        <taxon>Methanobacteria</taxon>
        <taxon>Methanobacteriales</taxon>
        <taxon>Methanobacteriaceae</taxon>
        <taxon>Methanobrevibacter</taxon>
    </lineage>
</organism>
<dbReference type="OrthoDB" id="205337at2157"/>
<dbReference type="NCBIfam" id="TIGR00177">
    <property type="entry name" value="molyb_syn"/>
    <property type="match status" value="1"/>
</dbReference>
<dbReference type="InterPro" id="IPR012245">
    <property type="entry name" value="MoaB"/>
</dbReference>
<dbReference type="PATRIC" id="fig|294671.3.peg.1298"/>
<dbReference type="Proteomes" id="UP000183442">
    <property type="component" value="Unassembled WGS sequence"/>
</dbReference>
<sequence>MKSKTMELHKKKAPIKVSCGVITLSDRFSNDKEGEEKDLSGKYLKEELAKKYDLNSYTIIPDEIDTLKNTIEEMIDSGVEVIITTGGTGLESRDITIETIEPLFEKEIKGFGEIFRAISYEELGAGSLLSRATAGIYRKAMIFALPGSPDAVKTGLGIIIDELGHLKKHARK</sequence>
<dbReference type="GO" id="GO:0005829">
    <property type="term" value="C:cytosol"/>
    <property type="evidence" value="ECO:0007669"/>
    <property type="project" value="TreeGrafter"/>
</dbReference>
<evidence type="ECO:0000259" key="3">
    <source>
        <dbReference type="SMART" id="SM00852"/>
    </source>
</evidence>
<dbReference type="CDD" id="cd00886">
    <property type="entry name" value="MogA_MoaB"/>
    <property type="match status" value="1"/>
</dbReference>
<keyword evidence="6" id="KW-1185">Reference proteome</keyword>
<dbReference type="EMBL" id="FOTL01000002">
    <property type="protein sequence ID" value="SFL19424.1"/>
    <property type="molecule type" value="Genomic_DNA"/>
</dbReference>
<evidence type="ECO:0000313" key="6">
    <source>
        <dbReference type="Proteomes" id="UP000066376"/>
    </source>
</evidence>
<comment type="similarity">
    <text evidence="1">Belongs to the MoaB/Mog family.</text>
</comment>
<dbReference type="Proteomes" id="UP000066376">
    <property type="component" value="Chromosome"/>
</dbReference>
<reference evidence="5" key="4">
    <citation type="submission" date="2016-10" db="EMBL/GenBank/DDBJ databases">
        <authorList>
            <person name="de Groot N.N."/>
        </authorList>
    </citation>
    <scope>NUCLEOTIDE SEQUENCE [LARGE SCALE GENOMIC DNA]</scope>
    <source>
        <strain evidence="5">DSM 16632</strain>
    </source>
</reference>
<dbReference type="EMBL" id="CP014265">
    <property type="protein sequence ID" value="AMK15799.1"/>
    <property type="molecule type" value="Genomic_DNA"/>
</dbReference>
<dbReference type="InterPro" id="IPR008284">
    <property type="entry name" value="MoCF_biosynth_CS"/>
</dbReference>
<dbReference type="PIRSF" id="PIRSF006443">
    <property type="entry name" value="MoaB"/>
    <property type="match status" value="1"/>
</dbReference>
<feature type="domain" description="MoaB/Mog" evidence="3">
    <location>
        <begin position="20"/>
        <end position="166"/>
    </location>
</feature>
<keyword evidence="2" id="KW-0501">Molybdenum cofactor biosynthesis</keyword>
<proteinExistence type="inferred from homology"/>
<evidence type="ECO:0000256" key="2">
    <source>
        <dbReference type="ARBA" id="ARBA00023150"/>
    </source>
</evidence>
<dbReference type="Pfam" id="PF00994">
    <property type="entry name" value="MoCF_biosynth"/>
    <property type="match status" value="1"/>
</dbReference>
<dbReference type="PANTHER" id="PTHR43232">
    <property type="entry name" value="MOLYBDENUM COFACTOR BIOSYNTHESIS PROTEIN B"/>
    <property type="match status" value="1"/>
</dbReference>
<protein>
    <submittedName>
        <fullName evidence="4 5">Molybdenum cofactor biosynthesis protein B</fullName>
    </submittedName>
</protein>
<gene>
    <name evidence="5" type="ORF">SAMN02910297_00167</name>
    <name evidence="4" type="ORF">YLM1_1242</name>
</gene>
<evidence type="ECO:0000256" key="1">
    <source>
        <dbReference type="ARBA" id="ARBA00006112"/>
    </source>
</evidence>
<dbReference type="GO" id="GO:0006777">
    <property type="term" value="P:Mo-molybdopterin cofactor biosynthetic process"/>
    <property type="evidence" value="ECO:0007669"/>
    <property type="project" value="UniProtKB-KW"/>
</dbReference>
<accession>A0A126R1G0</accession>
<dbReference type="Gene3D" id="3.40.980.10">
    <property type="entry name" value="MoaB/Mog-like domain"/>
    <property type="match status" value="1"/>
</dbReference>